<reference evidence="4" key="2">
    <citation type="submission" date="2020-04" db="EMBL/GenBank/DDBJ databases">
        <authorList>
            <consortium name="NCBI Genome Project"/>
        </authorList>
    </citation>
    <scope>NUCLEOTIDE SEQUENCE</scope>
    <source>
        <strain evidence="4">CBS 781.70</strain>
    </source>
</reference>
<dbReference type="OrthoDB" id="5430532at2759"/>
<feature type="compositionally biased region" description="Low complexity" evidence="1">
    <location>
        <begin position="303"/>
        <end position="317"/>
    </location>
</feature>
<evidence type="ECO:0000313" key="2">
    <source>
        <dbReference type="EMBL" id="KAF1812515.1"/>
    </source>
</evidence>
<sequence length="664" mass="72239">MGKKLGLSLPGLKVSDRKNPKVVSKADEHSPISPIIYIPRLLDPQTEQELRAACAAIAKNYEPDDIDNQVLRDLEAYTKIVRDKNGLSSSEPQLSNHPPAPLAIFPNAGPKPTKSAAKPGPSAKDLLEEVNKGTANLRTFGIEPPPEKENGPQQAQVPPTSKLSRPQPSGAAPPIRPKTAPTAAIESSEDSYATPASGSTKNVSTAITSLAITPARSSNRGSEQKPTDPNATSKADAAATEWMQQELEKRRLKLLELMPDTADPKQTKQPPPSRSTSRVRTIRDEIKEYIRPRGESRPESRSSGRARSQSRTRGASTEIDRPGSAQGWRSWSLQRKSSTSSLAGSRPASAREHNEPRDRETAKKEINLNRKLPPLPGLDQWDREEKKKEENKKKAMGLHIANLMQPNVDSKGRLDTSPSNHRSGDAKPEPHNRTSDTEDASPITDVESRPRGRYSHSKSSSHSTQYTNATADDSSASIAPLPESVSSLPTTHRDASPFPVRKSSIAHRNGTVPVPLLLSRPNPGTRMEPVSLTSSPIDRHKSPKFPPSPHKYTLQPKEQVHRTVHQKPRSFTPNPVPPGRKSEGDLLRRPNLGFGIRSPTTLDITALPPLRADGTRPTTAKGREGGLKKMFSMLSLGGRRKRGHGEGDGDGSRGQGAEAPVVKF</sequence>
<feature type="region of interest" description="Disordered" evidence="1">
    <location>
        <begin position="85"/>
        <end position="664"/>
    </location>
</feature>
<accession>A0A6G1G328</accession>
<feature type="compositionally biased region" description="Polar residues" evidence="1">
    <location>
        <begin position="190"/>
        <end position="221"/>
    </location>
</feature>
<name>A0A6G1G328_9PEZI</name>
<keyword evidence="3" id="KW-1185">Reference proteome</keyword>
<protein>
    <submittedName>
        <fullName evidence="2 4">Uncharacterized protein</fullName>
    </submittedName>
</protein>
<reference evidence="4" key="3">
    <citation type="submission" date="2025-04" db="UniProtKB">
        <authorList>
            <consortium name="RefSeq"/>
        </authorList>
    </citation>
    <scope>IDENTIFICATION</scope>
    <source>
        <strain evidence="4">CBS 781.70</strain>
    </source>
</reference>
<organism evidence="2">
    <name type="scientific">Eremomyces bilateralis CBS 781.70</name>
    <dbReference type="NCBI Taxonomy" id="1392243"/>
    <lineage>
        <taxon>Eukaryota</taxon>
        <taxon>Fungi</taxon>
        <taxon>Dikarya</taxon>
        <taxon>Ascomycota</taxon>
        <taxon>Pezizomycotina</taxon>
        <taxon>Dothideomycetes</taxon>
        <taxon>Dothideomycetes incertae sedis</taxon>
        <taxon>Eremomycetales</taxon>
        <taxon>Eremomycetaceae</taxon>
        <taxon>Eremomyces</taxon>
    </lineage>
</organism>
<feature type="compositionally biased region" description="Polar residues" evidence="1">
    <location>
        <begin position="327"/>
        <end position="343"/>
    </location>
</feature>
<evidence type="ECO:0000313" key="4">
    <source>
        <dbReference type="RefSeq" id="XP_033534146.1"/>
    </source>
</evidence>
<proteinExistence type="predicted"/>
<feature type="compositionally biased region" description="Basic and acidic residues" evidence="1">
    <location>
        <begin position="14"/>
        <end position="28"/>
    </location>
</feature>
<dbReference type="AlphaFoldDB" id="A0A6G1G328"/>
<reference evidence="2 4" key="1">
    <citation type="submission" date="2020-01" db="EMBL/GenBank/DDBJ databases">
        <authorList>
            <consortium name="DOE Joint Genome Institute"/>
            <person name="Haridas S."/>
            <person name="Albert R."/>
            <person name="Binder M."/>
            <person name="Bloem J."/>
            <person name="Labutti K."/>
            <person name="Salamov A."/>
            <person name="Andreopoulos B."/>
            <person name="Baker S.E."/>
            <person name="Barry K."/>
            <person name="Bills G."/>
            <person name="Bluhm B.H."/>
            <person name="Cannon C."/>
            <person name="Castanera R."/>
            <person name="Culley D.E."/>
            <person name="Daum C."/>
            <person name="Ezra D."/>
            <person name="Gonzalez J.B."/>
            <person name="Henrissat B."/>
            <person name="Kuo A."/>
            <person name="Liang C."/>
            <person name="Lipzen A."/>
            <person name="Lutzoni F."/>
            <person name="Magnuson J."/>
            <person name="Mondo S."/>
            <person name="Nolan M."/>
            <person name="Ohm R."/>
            <person name="Pangilinan J."/>
            <person name="Park H.-J."/>
            <person name="Ramirez L."/>
            <person name="Alfaro M."/>
            <person name="Sun H."/>
            <person name="Tritt A."/>
            <person name="Yoshinaga Y."/>
            <person name="Zwiers L.-H."/>
            <person name="Turgeon B.G."/>
            <person name="Goodwin S.B."/>
            <person name="Spatafora J.W."/>
            <person name="Crous P.W."/>
            <person name="Grigoriev I.V."/>
        </authorList>
    </citation>
    <scope>NUCLEOTIDE SEQUENCE</scope>
    <source>
        <strain evidence="2 4">CBS 781.70</strain>
    </source>
</reference>
<feature type="region of interest" description="Disordered" evidence="1">
    <location>
        <begin position="1"/>
        <end position="28"/>
    </location>
</feature>
<feature type="compositionally biased region" description="Basic and acidic residues" evidence="1">
    <location>
        <begin position="422"/>
        <end position="436"/>
    </location>
</feature>
<evidence type="ECO:0000256" key="1">
    <source>
        <dbReference type="SAM" id="MobiDB-lite"/>
    </source>
</evidence>
<dbReference type="EMBL" id="ML975157">
    <property type="protein sequence ID" value="KAF1812515.1"/>
    <property type="molecule type" value="Genomic_DNA"/>
</dbReference>
<dbReference type="Proteomes" id="UP000504638">
    <property type="component" value="Unplaced"/>
</dbReference>
<feature type="compositionally biased region" description="Polar residues" evidence="1">
    <location>
        <begin position="86"/>
        <end position="96"/>
    </location>
</feature>
<feature type="compositionally biased region" description="Basic and acidic residues" evidence="1">
    <location>
        <begin position="281"/>
        <end position="302"/>
    </location>
</feature>
<feature type="compositionally biased region" description="Polar residues" evidence="1">
    <location>
        <begin position="151"/>
        <end position="167"/>
    </location>
</feature>
<feature type="compositionally biased region" description="Low complexity" evidence="1">
    <location>
        <begin position="1"/>
        <end position="13"/>
    </location>
</feature>
<feature type="compositionally biased region" description="Polar residues" evidence="1">
    <location>
        <begin position="464"/>
        <end position="477"/>
    </location>
</feature>
<feature type="compositionally biased region" description="Basic and acidic residues" evidence="1">
    <location>
        <begin position="380"/>
        <end position="393"/>
    </location>
</feature>
<evidence type="ECO:0000313" key="3">
    <source>
        <dbReference type="Proteomes" id="UP000504638"/>
    </source>
</evidence>
<dbReference type="GeneID" id="54422429"/>
<feature type="compositionally biased region" description="Basic and acidic residues" evidence="1">
    <location>
        <begin position="349"/>
        <end position="368"/>
    </location>
</feature>
<dbReference type="RefSeq" id="XP_033534146.1">
    <property type="nucleotide sequence ID" value="XM_033681859.1"/>
</dbReference>
<gene>
    <name evidence="2 4" type="ORF">P152DRAFT_482023</name>
</gene>